<dbReference type="AlphaFoldDB" id="A0A2J7RF17"/>
<evidence type="ECO:0000313" key="1">
    <source>
        <dbReference type="EMBL" id="PNF39429.1"/>
    </source>
</evidence>
<name>A0A2J7RF17_9NEOP</name>
<dbReference type="GO" id="GO:0003676">
    <property type="term" value="F:nucleic acid binding"/>
    <property type="evidence" value="ECO:0007669"/>
    <property type="project" value="InterPro"/>
</dbReference>
<sequence length="168" mass="19338">IDPQSKFFPDEAWFHLQGGCCAVFCNETVNCERYVQVILGQFFPELTEEERLCDWFQQGSATAHTARTSMSMHEIFGDSSPDLNPCEFIFWGCLKDKVYSSNPLTEDLKESIRTETANIPAEQLQRVVKNPFRRREGCLLVERQHVQHPLSSVKGNYFIPNVSGKRPY</sequence>
<organism evidence="1 2">
    <name type="scientific">Cryptotermes secundus</name>
    <dbReference type="NCBI Taxonomy" id="105785"/>
    <lineage>
        <taxon>Eukaryota</taxon>
        <taxon>Metazoa</taxon>
        <taxon>Ecdysozoa</taxon>
        <taxon>Arthropoda</taxon>
        <taxon>Hexapoda</taxon>
        <taxon>Insecta</taxon>
        <taxon>Pterygota</taxon>
        <taxon>Neoptera</taxon>
        <taxon>Polyneoptera</taxon>
        <taxon>Dictyoptera</taxon>
        <taxon>Blattodea</taxon>
        <taxon>Blattoidea</taxon>
        <taxon>Termitoidae</taxon>
        <taxon>Kalotermitidae</taxon>
        <taxon>Cryptotermitinae</taxon>
        <taxon>Cryptotermes</taxon>
    </lineage>
</organism>
<dbReference type="Proteomes" id="UP000235965">
    <property type="component" value="Unassembled WGS sequence"/>
</dbReference>
<protein>
    <submittedName>
        <fullName evidence="1">Uncharacterized protein</fullName>
    </submittedName>
</protein>
<dbReference type="PANTHER" id="PTHR47326:SF1">
    <property type="entry name" value="HTH PSQ-TYPE DOMAIN-CONTAINING PROTEIN"/>
    <property type="match status" value="1"/>
</dbReference>
<gene>
    <name evidence="1" type="ORF">B7P43_G11780</name>
</gene>
<dbReference type="InterPro" id="IPR036397">
    <property type="entry name" value="RNaseH_sf"/>
</dbReference>
<dbReference type="EMBL" id="NEVH01004414">
    <property type="protein sequence ID" value="PNF39429.1"/>
    <property type="molecule type" value="Genomic_DNA"/>
</dbReference>
<dbReference type="InParanoid" id="A0A2J7RF17"/>
<dbReference type="Gene3D" id="3.30.420.10">
    <property type="entry name" value="Ribonuclease H-like superfamily/Ribonuclease H"/>
    <property type="match status" value="1"/>
</dbReference>
<proteinExistence type="predicted"/>
<reference evidence="1 2" key="1">
    <citation type="submission" date="2017-12" db="EMBL/GenBank/DDBJ databases">
        <title>Hemimetabolous genomes reveal molecular basis of termite eusociality.</title>
        <authorList>
            <person name="Harrison M.C."/>
            <person name="Jongepier E."/>
            <person name="Robertson H.M."/>
            <person name="Arning N."/>
            <person name="Bitard-Feildel T."/>
            <person name="Chao H."/>
            <person name="Childers C.P."/>
            <person name="Dinh H."/>
            <person name="Doddapaneni H."/>
            <person name="Dugan S."/>
            <person name="Gowin J."/>
            <person name="Greiner C."/>
            <person name="Han Y."/>
            <person name="Hu H."/>
            <person name="Hughes D.S.T."/>
            <person name="Huylmans A.-K."/>
            <person name="Kemena C."/>
            <person name="Kremer L.P.M."/>
            <person name="Lee S.L."/>
            <person name="Lopez-Ezquerra A."/>
            <person name="Mallet L."/>
            <person name="Monroy-Kuhn J.M."/>
            <person name="Moser A."/>
            <person name="Murali S.C."/>
            <person name="Muzny D.M."/>
            <person name="Otani S."/>
            <person name="Piulachs M.-D."/>
            <person name="Poelchau M."/>
            <person name="Qu J."/>
            <person name="Schaub F."/>
            <person name="Wada-Katsumata A."/>
            <person name="Worley K.C."/>
            <person name="Xie Q."/>
            <person name="Ylla G."/>
            <person name="Poulsen M."/>
            <person name="Gibbs R.A."/>
            <person name="Schal C."/>
            <person name="Richards S."/>
            <person name="Belles X."/>
            <person name="Korb J."/>
            <person name="Bornberg-Bauer E."/>
        </authorList>
    </citation>
    <scope>NUCLEOTIDE SEQUENCE [LARGE SCALE GENOMIC DNA]</scope>
    <source>
        <tissue evidence="1">Whole body</tissue>
    </source>
</reference>
<dbReference type="PANTHER" id="PTHR47326">
    <property type="entry name" value="TRANSPOSABLE ELEMENT TC3 TRANSPOSASE-LIKE PROTEIN"/>
    <property type="match status" value="1"/>
</dbReference>
<accession>A0A2J7RF17</accession>
<dbReference type="STRING" id="105785.A0A2J7RF17"/>
<keyword evidence="2" id="KW-1185">Reference proteome</keyword>
<evidence type="ECO:0000313" key="2">
    <source>
        <dbReference type="Proteomes" id="UP000235965"/>
    </source>
</evidence>
<feature type="non-terminal residue" evidence="1">
    <location>
        <position position="1"/>
    </location>
</feature>
<comment type="caution">
    <text evidence="1">The sequence shown here is derived from an EMBL/GenBank/DDBJ whole genome shotgun (WGS) entry which is preliminary data.</text>
</comment>